<gene>
    <name evidence="1" type="ORF">S03H2_44824</name>
</gene>
<protein>
    <submittedName>
        <fullName evidence="1">Uncharacterized protein</fullName>
    </submittedName>
</protein>
<name>X1J8P7_9ZZZZ</name>
<reference evidence="1" key="1">
    <citation type="journal article" date="2014" name="Front. Microbiol.">
        <title>High frequency of phylogenetically diverse reductive dehalogenase-homologous genes in deep subseafloor sedimentary metagenomes.</title>
        <authorList>
            <person name="Kawai M."/>
            <person name="Futagami T."/>
            <person name="Toyoda A."/>
            <person name="Takaki Y."/>
            <person name="Nishi S."/>
            <person name="Hori S."/>
            <person name="Arai W."/>
            <person name="Tsubouchi T."/>
            <person name="Morono Y."/>
            <person name="Uchiyama I."/>
            <person name="Ito T."/>
            <person name="Fujiyama A."/>
            <person name="Inagaki F."/>
            <person name="Takami H."/>
        </authorList>
    </citation>
    <scope>NUCLEOTIDE SEQUENCE</scope>
    <source>
        <strain evidence="1">Expedition CK06-06</strain>
    </source>
</reference>
<evidence type="ECO:0000313" key="1">
    <source>
        <dbReference type="EMBL" id="GAH66133.1"/>
    </source>
</evidence>
<feature type="non-terminal residue" evidence="1">
    <location>
        <position position="110"/>
    </location>
</feature>
<sequence>MLVRHQGNTIHKEKKPQIYHAWERIVEFEVGKKKAKFREVWIRRGNKTSPALTNDFDLSLEEVVKKLVKRWGVQENQNKKLKEHGIDKIHSYLKEDYSEEHLYERGLEDP</sequence>
<dbReference type="AlphaFoldDB" id="X1J8P7"/>
<organism evidence="1">
    <name type="scientific">marine sediment metagenome</name>
    <dbReference type="NCBI Taxonomy" id="412755"/>
    <lineage>
        <taxon>unclassified sequences</taxon>
        <taxon>metagenomes</taxon>
        <taxon>ecological metagenomes</taxon>
    </lineage>
</organism>
<proteinExistence type="predicted"/>
<dbReference type="EMBL" id="BARU01028050">
    <property type="protein sequence ID" value="GAH66133.1"/>
    <property type="molecule type" value="Genomic_DNA"/>
</dbReference>
<comment type="caution">
    <text evidence="1">The sequence shown here is derived from an EMBL/GenBank/DDBJ whole genome shotgun (WGS) entry which is preliminary data.</text>
</comment>
<accession>X1J8P7</accession>